<dbReference type="Proteomes" id="UP000054270">
    <property type="component" value="Unassembled WGS sequence"/>
</dbReference>
<organism evidence="1 2">
    <name type="scientific">Hypholoma sublateritium (strain FD-334 SS-4)</name>
    <dbReference type="NCBI Taxonomy" id="945553"/>
    <lineage>
        <taxon>Eukaryota</taxon>
        <taxon>Fungi</taxon>
        <taxon>Dikarya</taxon>
        <taxon>Basidiomycota</taxon>
        <taxon>Agaricomycotina</taxon>
        <taxon>Agaricomycetes</taxon>
        <taxon>Agaricomycetidae</taxon>
        <taxon>Agaricales</taxon>
        <taxon>Agaricineae</taxon>
        <taxon>Strophariaceae</taxon>
        <taxon>Hypholoma</taxon>
    </lineage>
</organism>
<dbReference type="Gene3D" id="2.40.70.10">
    <property type="entry name" value="Acid Proteases"/>
    <property type="match status" value="1"/>
</dbReference>
<dbReference type="CDD" id="cd00303">
    <property type="entry name" value="retropepsin_like"/>
    <property type="match status" value="1"/>
</dbReference>
<evidence type="ECO:0000313" key="2">
    <source>
        <dbReference type="Proteomes" id="UP000054270"/>
    </source>
</evidence>
<name>A0A0D2N5U4_HYPSF</name>
<dbReference type="STRING" id="945553.A0A0D2N5U4"/>
<gene>
    <name evidence="1" type="ORF">HYPSUDRAFT_108447</name>
</gene>
<dbReference type="AlphaFoldDB" id="A0A0D2N5U4"/>
<proteinExistence type="predicted"/>
<dbReference type="OMA" id="CQANTHH"/>
<dbReference type="InterPro" id="IPR021109">
    <property type="entry name" value="Peptidase_aspartic_dom_sf"/>
</dbReference>
<feature type="non-terminal residue" evidence="1">
    <location>
        <position position="1"/>
    </location>
</feature>
<keyword evidence="2" id="KW-1185">Reference proteome</keyword>
<reference evidence="2" key="1">
    <citation type="submission" date="2014-04" db="EMBL/GenBank/DDBJ databases">
        <title>Evolutionary Origins and Diversification of the Mycorrhizal Mutualists.</title>
        <authorList>
            <consortium name="DOE Joint Genome Institute"/>
            <consortium name="Mycorrhizal Genomics Consortium"/>
            <person name="Kohler A."/>
            <person name="Kuo A."/>
            <person name="Nagy L.G."/>
            <person name="Floudas D."/>
            <person name="Copeland A."/>
            <person name="Barry K.W."/>
            <person name="Cichocki N."/>
            <person name="Veneault-Fourrey C."/>
            <person name="LaButti K."/>
            <person name="Lindquist E.A."/>
            <person name="Lipzen A."/>
            <person name="Lundell T."/>
            <person name="Morin E."/>
            <person name="Murat C."/>
            <person name="Riley R."/>
            <person name="Ohm R."/>
            <person name="Sun H."/>
            <person name="Tunlid A."/>
            <person name="Henrissat B."/>
            <person name="Grigoriev I.V."/>
            <person name="Hibbett D.S."/>
            <person name="Martin F."/>
        </authorList>
    </citation>
    <scope>NUCLEOTIDE SEQUENCE [LARGE SCALE GENOMIC DNA]</scope>
    <source>
        <strain evidence="2">FD-334 SS-4</strain>
    </source>
</reference>
<accession>A0A0D2N5U4</accession>
<dbReference type="Pfam" id="PF13650">
    <property type="entry name" value="Asp_protease_2"/>
    <property type="match status" value="1"/>
</dbReference>
<dbReference type="SUPFAM" id="SSF50630">
    <property type="entry name" value="Acid proteases"/>
    <property type="match status" value="1"/>
</dbReference>
<sequence length="315" mass="35699">TPSKLMPGRSHHSAPKFNGKPWSLKRFLNEVRELGKERSLSEHQTILAALSYAPLEDYELWKSLGSASGQQWEPFVAELCTLYPGSDGDRKYNRENLDALTCSSALVPMTDHLQFGEYYRSFLTITTFLKSKNRISDQECSSKFLEGLHYRFRAELGDYLRIKEPSHHIDDPWALTTLYKSALFVLSNHLRCIKVEIPGGHVVDAILDDGSQIVMLRADFWHKVGRALWTDHLLVMESANQSTNDTQGLLPDLPIKVGDHTFYIQAQVVESVSYEMLLGRPFLTLCQANTHHFKNGDAHITLINPNTQATITIPT</sequence>
<dbReference type="EMBL" id="KN817675">
    <property type="protein sequence ID" value="KJA14554.1"/>
    <property type="molecule type" value="Genomic_DNA"/>
</dbReference>
<feature type="non-terminal residue" evidence="1">
    <location>
        <position position="315"/>
    </location>
</feature>
<evidence type="ECO:0000313" key="1">
    <source>
        <dbReference type="EMBL" id="KJA14554.1"/>
    </source>
</evidence>
<protein>
    <submittedName>
        <fullName evidence="1">Uncharacterized protein</fullName>
    </submittedName>
</protein>
<dbReference type="OrthoDB" id="3260546at2759"/>